<feature type="compositionally biased region" description="Polar residues" evidence="1">
    <location>
        <begin position="80"/>
        <end position="96"/>
    </location>
</feature>
<sequence length="172" mass="19262">MHEKLKDSCPILVNLKGPILLHDNARPHVSQITVQKVNELTPKATKGLAFDISKHRTTKPVPSPRTLHLGRATSRQVINPSAATSNSDSVKTTTRQAVEGDLLRTPMKIVRRGSGDLAGRNRYRHPEWSVFSRNPHALLDNRAAGGRKKKEEEEEEGTKRTGNDDNYEDDRE</sequence>
<name>A0A0L7R874_9HYME</name>
<evidence type="ECO:0000313" key="2">
    <source>
        <dbReference type="EMBL" id="KOC67080.1"/>
    </source>
</evidence>
<evidence type="ECO:0000256" key="1">
    <source>
        <dbReference type="SAM" id="MobiDB-lite"/>
    </source>
</evidence>
<dbReference type="GO" id="GO:0008168">
    <property type="term" value="F:methyltransferase activity"/>
    <property type="evidence" value="ECO:0007669"/>
    <property type="project" value="UniProtKB-KW"/>
</dbReference>
<dbReference type="GO" id="GO:0003676">
    <property type="term" value="F:nucleic acid binding"/>
    <property type="evidence" value="ECO:0007669"/>
    <property type="project" value="InterPro"/>
</dbReference>
<proteinExistence type="predicted"/>
<keyword evidence="2" id="KW-0489">Methyltransferase</keyword>
<feature type="region of interest" description="Disordered" evidence="1">
    <location>
        <begin position="80"/>
        <end position="99"/>
    </location>
</feature>
<feature type="region of interest" description="Disordered" evidence="1">
    <location>
        <begin position="134"/>
        <end position="172"/>
    </location>
</feature>
<protein>
    <submittedName>
        <fullName evidence="2">Histone-lysine N-methyltransferase SETMAR</fullName>
    </submittedName>
</protein>
<organism evidence="2 3">
    <name type="scientific">Habropoda laboriosa</name>
    <dbReference type="NCBI Taxonomy" id="597456"/>
    <lineage>
        <taxon>Eukaryota</taxon>
        <taxon>Metazoa</taxon>
        <taxon>Ecdysozoa</taxon>
        <taxon>Arthropoda</taxon>
        <taxon>Hexapoda</taxon>
        <taxon>Insecta</taxon>
        <taxon>Pterygota</taxon>
        <taxon>Neoptera</taxon>
        <taxon>Endopterygota</taxon>
        <taxon>Hymenoptera</taxon>
        <taxon>Apocrita</taxon>
        <taxon>Aculeata</taxon>
        <taxon>Apoidea</taxon>
        <taxon>Anthophila</taxon>
        <taxon>Apidae</taxon>
        <taxon>Habropoda</taxon>
    </lineage>
</organism>
<dbReference type="AlphaFoldDB" id="A0A0L7R874"/>
<dbReference type="GO" id="GO:0032259">
    <property type="term" value="P:methylation"/>
    <property type="evidence" value="ECO:0007669"/>
    <property type="project" value="UniProtKB-KW"/>
</dbReference>
<dbReference type="InterPro" id="IPR036397">
    <property type="entry name" value="RNaseH_sf"/>
</dbReference>
<keyword evidence="3" id="KW-1185">Reference proteome</keyword>
<keyword evidence="2" id="KW-0808">Transferase</keyword>
<dbReference type="Gene3D" id="3.30.420.10">
    <property type="entry name" value="Ribonuclease H-like superfamily/Ribonuclease H"/>
    <property type="match status" value="1"/>
</dbReference>
<dbReference type="Proteomes" id="UP000053825">
    <property type="component" value="Unassembled WGS sequence"/>
</dbReference>
<gene>
    <name evidence="2" type="ORF">WH47_11733</name>
</gene>
<dbReference type="STRING" id="597456.A0A0L7R874"/>
<accession>A0A0L7R874</accession>
<evidence type="ECO:0000313" key="3">
    <source>
        <dbReference type="Proteomes" id="UP000053825"/>
    </source>
</evidence>
<dbReference type="EMBL" id="KQ414633">
    <property type="protein sequence ID" value="KOC67080.1"/>
    <property type="molecule type" value="Genomic_DNA"/>
</dbReference>
<reference evidence="2 3" key="1">
    <citation type="submission" date="2015-07" db="EMBL/GenBank/DDBJ databases">
        <title>The genome of Habropoda laboriosa.</title>
        <authorList>
            <person name="Pan H."/>
            <person name="Kapheim K."/>
        </authorList>
    </citation>
    <scope>NUCLEOTIDE SEQUENCE [LARGE SCALE GENOMIC DNA]</scope>
    <source>
        <strain evidence="2">0110345459</strain>
    </source>
</reference>